<dbReference type="STRING" id="589385.SAMN05421504_103885"/>
<evidence type="ECO:0000313" key="6">
    <source>
        <dbReference type="Proteomes" id="UP000199515"/>
    </source>
</evidence>
<dbReference type="PRINTS" id="PR00368">
    <property type="entry name" value="FADPNR"/>
</dbReference>
<protein>
    <submittedName>
        <fullName evidence="5">Thioredoxin reductase</fullName>
    </submittedName>
</protein>
<evidence type="ECO:0000256" key="2">
    <source>
        <dbReference type="ARBA" id="ARBA00023002"/>
    </source>
</evidence>
<dbReference type="Gene3D" id="3.50.50.60">
    <property type="entry name" value="FAD/NAD(P)-binding domain"/>
    <property type="match status" value="2"/>
</dbReference>
<reference evidence="5 6" key="1">
    <citation type="submission" date="2016-10" db="EMBL/GenBank/DDBJ databases">
        <authorList>
            <person name="de Groot N.N."/>
        </authorList>
    </citation>
    <scope>NUCLEOTIDE SEQUENCE [LARGE SCALE GENOMIC DNA]</scope>
    <source>
        <strain evidence="5 6">CPCC 202699</strain>
    </source>
</reference>
<comment type="catalytic activity">
    <reaction evidence="3">
        <text>[thioredoxin]-dithiol + NADP(+) = [thioredoxin]-disulfide + NADPH + H(+)</text>
        <dbReference type="Rhea" id="RHEA:20345"/>
        <dbReference type="Rhea" id="RHEA-COMP:10698"/>
        <dbReference type="Rhea" id="RHEA-COMP:10700"/>
        <dbReference type="ChEBI" id="CHEBI:15378"/>
        <dbReference type="ChEBI" id="CHEBI:29950"/>
        <dbReference type="ChEBI" id="CHEBI:50058"/>
        <dbReference type="ChEBI" id="CHEBI:57783"/>
        <dbReference type="ChEBI" id="CHEBI:58349"/>
        <dbReference type="EC" id="1.8.1.9"/>
    </reaction>
</comment>
<feature type="domain" description="FAD/NAD(P)-binding" evidence="4">
    <location>
        <begin position="3"/>
        <end position="267"/>
    </location>
</feature>
<evidence type="ECO:0000259" key="4">
    <source>
        <dbReference type="Pfam" id="PF07992"/>
    </source>
</evidence>
<dbReference type="SUPFAM" id="SSF51905">
    <property type="entry name" value="FAD/NAD(P)-binding domain"/>
    <property type="match status" value="1"/>
</dbReference>
<keyword evidence="6" id="KW-1185">Reference proteome</keyword>
<dbReference type="RefSeq" id="WP_091290037.1">
    <property type="nucleotide sequence ID" value="NZ_FNON01000003.1"/>
</dbReference>
<evidence type="ECO:0000256" key="3">
    <source>
        <dbReference type="ARBA" id="ARBA00048132"/>
    </source>
</evidence>
<sequence length="284" mass="30463">MTYDVVIIGGGPAGLNAALMLARARRRIVVVDGGSPRNAPATHLHGYLTRDGLAPSEFLRLGREEVAGYGGEFIDDVAIRLRHDRAVELAGGRVLQARRVLVTTGLIDELPDIPGVREGWGSTVLHCPYCHGWEVRDRPLGVLGGHERSAHQALLVRQWSADLVFFPHTGSYELEPLERNGIRVVPGKVERIADDGVHLASGDFVPREAVYVAPEFRPRDRLLDQVGCARGADGLVTVDANGRTSVGWVWSAGNTVDAFLQVIGAAAAGAQAGAYLNADLLTTT</sequence>
<dbReference type="GO" id="GO:0004791">
    <property type="term" value="F:thioredoxin-disulfide reductase (NADPH) activity"/>
    <property type="evidence" value="ECO:0007669"/>
    <property type="project" value="UniProtKB-EC"/>
</dbReference>
<evidence type="ECO:0000313" key="5">
    <source>
        <dbReference type="EMBL" id="SDX79722.1"/>
    </source>
</evidence>
<keyword evidence="1" id="KW-0285">Flavoprotein</keyword>
<dbReference type="PANTHER" id="PTHR48105">
    <property type="entry name" value="THIOREDOXIN REDUCTASE 1-RELATED-RELATED"/>
    <property type="match status" value="1"/>
</dbReference>
<proteinExistence type="predicted"/>
<keyword evidence="2" id="KW-0560">Oxidoreductase</keyword>
<accession>A0A1H3ELU9</accession>
<name>A0A1H3ELU9_9PSEU</name>
<dbReference type="InterPro" id="IPR050097">
    <property type="entry name" value="Ferredoxin-NADP_redctase_2"/>
</dbReference>
<organism evidence="5 6">
    <name type="scientific">Amycolatopsis xylanica</name>
    <dbReference type="NCBI Taxonomy" id="589385"/>
    <lineage>
        <taxon>Bacteria</taxon>
        <taxon>Bacillati</taxon>
        <taxon>Actinomycetota</taxon>
        <taxon>Actinomycetes</taxon>
        <taxon>Pseudonocardiales</taxon>
        <taxon>Pseudonocardiaceae</taxon>
        <taxon>Amycolatopsis</taxon>
    </lineage>
</organism>
<dbReference type="EMBL" id="FNON01000003">
    <property type="protein sequence ID" value="SDX79722.1"/>
    <property type="molecule type" value="Genomic_DNA"/>
</dbReference>
<dbReference type="InterPro" id="IPR036188">
    <property type="entry name" value="FAD/NAD-bd_sf"/>
</dbReference>
<dbReference type="Proteomes" id="UP000199515">
    <property type="component" value="Unassembled WGS sequence"/>
</dbReference>
<evidence type="ECO:0000256" key="1">
    <source>
        <dbReference type="ARBA" id="ARBA00022630"/>
    </source>
</evidence>
<dbReference type="PRINTS" id="PR00469">
    <property type="entry name" value="PNDRDTASEII"/>
</dbReference>
<gene>
    <name evidence="5" type="ORF">SAMN05421504_103885</name>
</gene>
<dbReference type="Pfam" id="PF07992">
    <property type="entry name" value="Pyr_redox_2"/>
    <property type="match status" value="1"/>
</dbReference>
<dbReference type="InterPro" id="IPR023753">
    <property type="entry name" value="FAD/NAD-binding_dom"/>
</dbReference>
<dbReference type="AlphaFoldDB" id="A0A1H3ELU9"/>
<dbReference type="OrthoDB" id="9786503at2"/>